<dbReference type="Gene3D" id="1.20.1250.20">
    <property type="entry name" value="MFS general substrate transporter like domains"/>
    <property type="match status" value="2"/>
</dbReference>
<keyword evidence="4 6" id="KW-1133">Transmembrane helix</keyword>
<dbReference type="PROSITE" id="PS50850">
    <property type="entry name" value="MFS"/>
    <property type="match status" value="1"/>
</dbReference>
<dbReference type="Proteomes" id="UP001491310">
    <property type="component" value="Unassembled WGS sequence"/>
</dbReference>
<reference evidence="8 9" key="1">
    <citation type="journal article" date="2024" name="Nat. Commun.">
        <title>Phylogenomics reveals the evolutionary origins of lichenization in chlorophyte algae.</title>
        <authorList>
            <person name="Puginier C."/>
            <person name="Libourel C."/>
            <person name="Otte J."/>
            <person name="Skaloud P."/>
            <person name="Haon M."/>
            <person name="Grisel S."/>
            <person name="Petersen M."/>
            <person name="Berrin J.G."/>
            <person name="Delaux P.M."/>
            <person name="Dal Grande F."/>
            <person name="Keller J."/>
        </authorList>
    </citation>
    <scope>NUCLEOTIDE SEQUENCE [LARGE SCALE GENOMIC DNA]</scope>
    <source>
        <strain evidence="8 9">SAG 216-7</strain>
    </source>
</reference>
<dbReference type="EMBL" id="JALJOT010000002">
    <property type="protein sequence ID" value="KAK9917597.1"/>
    <property type="molecule type" value="Genomic_DNA"/>
</dbReference>
<feature type="transmembrane region" description="Helical" evidence="6">
    <location>
        <begin position="368"/>
        <end position="389"/>
    </location>
</feature>
<keyword evidence="5 6" id="KW-0472">Membrane</keyword>
<dbReference type="Pfam" id="PF07690">
    <property type="entry name" value="MFS_1"/>
    <property type="match status" value="1"/>
</dbReference>
<accession>A0ABR2Z0Y2</accession>
<evidence type="ECO:0000256" key="4">
    <source>
        <dbReference type="ARBA" id="ARBA00022989"/>
    </source>
</evidence>
<feature type="transmembrane region" description="Helical" evidence="6">
    <location>
        <begin position="311"/>
        <end position="331"/>
    </location>
</feature>
<dbReference type="PANTHER" id="PTHR43791">
    <property type="entry name" value="PERMEASE-RELATED"/>
    <property type="match status" value="1"/>
</dbReference>
<feature type="domain" description="Major facilitator superfamily (MFS) profile" evidence="7">
    <location>
        <begin position="10"/>
        <end position="460"/>
    </location>
</feature>
<feature type="transmembrane region" description="Helical" evidence="6">
    <location>
        <begin position="252"/>
        <end position="273"/>
    </location>
</feature>
<protein>
    <recommendedName>
        <fullName evidence="7">Major facilitator superfamily (MFS) profile domain-containing protein</fullName>
    </recommendedName>
</protein>
<evidence type="ECO:0000256" key="3">
    <source>
        <dbReference type="ARBA" id="ARBA00022692"/>
    </source>
</evidence>
<name>A0ABR2Z0Y2_9CHLO</name>
<dbReference type="PANTHER" id="PTHR43791:SF36">
    <property type="entry name" value="TRANSPORTER, PUTATIVE (AFU_ORTHOLOGUE AFUA_6G08340)-RELATED"/>
    <property type="match status" value="1"/>
</dbReference>
<dbReference type="InterPro" id="IPR011701">
    <property type="entry name" value="MFS"/>
</dbReference>
<evidence type="ECO:0000256" key="2">
    <source>
        <dbReference type="ARBA" id="ARBA00022448"/>
    </source>
</evidence>
<evidence type="ECO:0000259" key="7">
    <source>
        <dbReference type="PROSITE" id="PS50850"/>
    </source>
</evidence>
<feature type="transmembrane region" description="Helical" evidence="6">
    <location>
        <begin position="435"/>
        <end position="455"/>
    </location>
</feature>
<feature type="transmembrane region" description="Helical" evidence="6">
    <location>
        <begin position="47"/>
        <end position="69"/>
    </location>
</feature>
<gene>
    <name evidence="8" type="ORF">WJX75_006209</name>
</gene>
<feature type="transmembrane region" description="Helical" evidence="6">
    <location>
        <begin position="133"/>
        <end position="156"/>
    </location>
</feature>
<evidence type="ECO:0000313" key="9">
    <source>
        <dbReference type="Proteomes" id="UP001491310"/>
    </source>
</evidence>
<proteinExistence type="predicted"/>
<comment type="subcellular location">
    <subcellularLocation>
        <location evidence="1">Membrane</location>
        <topology evidence="1">Multi-pass membrane protein</topology>
    </subcellularLocation>
</comment>
<evidence type="ECO:0000256" key="6">
    <source>
        <dbReference type="SAM" id="Phobius"/>
    </source>
</evidence>
<evidence type="ECO:0000256" key="5">
    <source>
        <dbReference type="ARBA" id="ARBA00023136"/>
    </source>
</evidence>
<feature type="transmembrane region" description="Helical" evidence="6">
    <location>
        <begin position="343"/>
        <end position="362"/>
    </location>
</feature>
<comment type="caution">
    <text evidence="8">The sequence shown here is derived from an EMBL/GenBank/DDBJ whole genome shotgun (WGS) entry which is preliminary data.</text>
</comment>
<organism evidence="8 9">
    <name type="scientific">Coccomyxa subellipsoidea</name>
    <dbReference type="NCBI Taxonomy" id="248742"/>
    <lineage>
        <taxon>Eukaryota</taxon>
        <taxon>Viridiplantae</taxon>
        <taxon>Chlorophyta</taxon>
        <taxon>core chlorophytes</taxon>
        <taxon>Trebouxiophyceae</taxon>
        <taxon>Trebouxiophyceae incertae sedis</taxon>
        <taxon>Coccomyxaceae</taxon>
        <taxon>Coccomyxa</taxon>
    </lineage>
</organism>
<feature type="transmembrane region" description="Helical" evidence="6">
    <location>
        <begin position="401"/>
        <end position="423"/>
    </location>
</feature>
<keyword evidence="9" id="KW-1185">Reference proteome</keyword>
<dbReference type="InterPro" id="IPR020846">
    <property type="entry name" value="MFS_dom"/>
</dbReference>
<keyword evidence="2" id="KW-0813">Transport</keyword>
<dbReference type="SUPFAM" id="SSF103473">
    <property type="entry name" value="MFS general substrate transporter"/>
    <property type="match status" value="1"/>
</dbReference>
<feature type="transmembrane region" description="Helical" evidence="6">
    <location>
        <begin position="168"/>
        <end position="191"/>
    </location>
</feature>
<feature type="transmembrane region" description="Helical" evidence="6">
    <location>
        <begin position="76"/>
        <end position="94"/>
    </location>
</feature>
<sequence length="557" mass="61098">MGDHSVDRHILPFFFSLALLCNIDRANLSYAALQLNHDLKFSRTVYGLGSGLFFLGYMVFQIPSAYVCARVGAPKFLGTILIAWGLVATLFAWMQTSTQFYTMRLILGFAESGAYPGMWYSMALFYDDKELGVAYTTVATATSVSGVLGGPIAAGLLSLDGLARLRGWQWLFLLEGIPAVALGIAIFCFLVHSPDRAQFLAPDERRWLIDRRVKQSPVRTAPLEEEEQMNEKLRISQVEETQQTQPYYKNWCIWYLAIIWTMVVTAQDGIVFWGPIIIHKIMGADCSSGSAGAADMGEDIEEAGLSTWATVQASLFSAIPFGFATIGMLVNAHLAKRAGERQWHGTLSMLVGAVALAIMPAFMGRVTWAAFAFLSLAAAGIWAVQGPLLSWPAAILQGTNAAAGFALMKMLGSVGSFCGPFLIGALTDKNEGSFVPALLVLSGLLFLSSVMYIFFRPPGSSQQGMLPRFPYSAPGSWGRVMKRSRSDMHTITLGPTLRRVFGTRELKFQRWSSEADAFEGLTGQQQPGVHSPTQHPAERLLGEDHFLSEKHSELPRF</sequence>
<dbReference type="InterPro" id="IPR036259">
    <property type="entry name" value="MFS_trans_sf"/>
</dbReference>
<keyword evidence="3 6" id="KW-0812">Transmembrane</keyword>
<evidence type="ECO:0000256" key="1">
    <source>
        <dbReference type="ARBA" id="ARBA00004141"/>
    </source>
</evidence>
<evidence type="ECO:0000313" key="8">
    <source>
        <dbReference type="EMBL" id="KAK9917597.1"/>
    </source>
</evidence>